<dbReference type="InterPro" id="IPR011923">
    <property type="entry name" value="RodA/MrdB"/>
</dbReference>
<dbReference type="GO" id="GO:0008955">
    <property type="term" value="F:peptidoglycan glycosyltransferase activity"/>
    <property type="evidence" value="ECO:0007669"/>
    <property type="project" value="UniProtKB-UniRule"/>
</dbReference>
<feature type="transmembrane region" description="Helical" evidence="11">
    <location>
        <begin position="218"/>
        <end position="244"/>
    </location>
</feature>
<dbReference type="eggNOG" id="COG0772">
    <property type="taxonomic scope" value="Bacteria"/>
</dbReference>
<evidence type="ECO:0000256" key="1">
    <source>
        <dbReference type="ARBA" id="ARBA00004141"/>
    </source>
</evidence>
<dbReference type="NCBIfam" id="NF037961">
    <property type="entry name" value="RodA_shape"/>
    <property type="match status" value="1"/>
</dbReference>
<evidence type="ECO:0000256" key="11">
    <source>
        <dbReference type="HAMAP-Rule" id="MF_02079"/>
    </source>
</evidence>
<reference key="1">
    <citation type="submission" date="2009-08" db="EMBL/GenBank/DDBJ databases">
        <title>The genome sequence of Spirochaeta thermophila DSM6192.</title>
        <authorList>
            <person name="Angelov A."/>
            <person name="Mientus M."/>
            <person name="Wittenberg S."/>
            <person name="Lehmann R."/>
            <person name="Liesegang H."/>
            <person name="Daniel R."/>
            <person name="Liebl W."/>
        </authorList>
    </citation>
    <scope>NUCLEOTIDE SEQUENCE</scope>
    <source>
        <strain>DSM 6192</strain>
    </source>
</reference>
<comment type="similarity">
    <text evidence="11">Belongs to the SEDS family. MrdB/RodA subfamily.</text>
</comment>
<comment type="subcellular location">
    <subcellularLocation>
        <location evidence="11">Cell inner membrane</location>
        <topology evidence="11">Multi-pass membrane protein</topology>
    </subcellularLocation>
    <subcellularLocation>
        <location evidence="1">Membrane</location>
        <topology evidence="1">Multi-pass membrane protein</topology>
    </subcellularLocation>
</comment>
<dbReference type="HOGENOM" id="CLU_029243_2_2_12"/>
<feature type="transmembrane region" description="Helical" evidence="11">
    <location>
        <begin position="165"/>
        <end position="180"/>
    </location>
</feature>
<feature type="transmembrane region" description="Helical" evidence="11">
    <location>
        <begin position="250"/>
        <end position="274"/>
    </location>
</feature>
<dbReference type="PANTHER" id="PTHR30474">
    <property type="entry name" value="CELL CYCLE PROTEIN"/>
    <property type="match status" value="1"/>
</dbReference>
<dbReference type="UniPathway" id="UPA00219"/>
<dbReference type="AlphaFoldDB" id="E0RSP7"/>
<evidence type="ECO:0000313" key="13">
    <source>
        <dbReference type="Proteomes" id="UP000001296"/>
    </source>
</evidence>
<dbReference type="GO" id="GO:0008360">
    <property type="term" value="P:regulation of cell shape"/>
    <property type="evidence" value="ECO:0007669"/>
    <property type="project" value="UniProtKB-KW"/>
</dbReference>
<keyword evidence="3 11" id="KW-0328">Glycosyltransferase</keyword>
<evidence type="ECO:0000256" key="4">
    <source>
        <dbReference type="ARBA" id="ARBA00022679"/>
    </source>
</evidence>
<dbReference type="NCBIfam" id="TIGR02210">
    <property type="entry name" value="rodA_shape"/>
    <property type="match status" value="1"/>
</dbReference>
<dbReference type="PaxDb" id="665571-STHERM_c10890"/>
<accession>E0RSP7</accession>
<dbReference type="GO" id="GO:0015648">
    <property type="term" value="F:lipid-linked peptidoglycan transporter activity"/>
    <property type="evidence" value="ECO:0007669"/>
    <property type="project" value="TreeGrafter"/>
</dbReference>
<comment type="function">
    <text evidence="11">Peptidoglycan polymerase that is essential for cell wall elongation.</text>
</comment>
<keyword evidence="9 11" id="KW-0472">Membrane</keyword>
<dbReference type="HAMAP" id="MF_02079">
    <property type="entry name" value="PGT_RodA"/>
    <property type="match status" value="1"/>
</dbReference>
<dbReference type="EC" id="2.4.99.28" evidence="11"/>
<evidence type="ECO:0000256" key="9">
    <source>
        <dbReference type="ARBA" id="ARBA00023136"/>
    </source>
</evidence>
<dbReference type="PROSITE" id="PS00428">
    <property type="entry name" value="FTSW_RODA_SPOVE"/>
    <property type="match status" value="1"/>
</dbReference>
<keyword evidence="11" id="KW-0997">Cell inner membrane</keyword>
<dbReference type="InterPro" id="IPR018365">
    <property type="entry name" value="Cell_cycle_FtsW-rel_CS"/>
</dbReference>
<feature type="transmembrane region" description="Helical" evidence="11">
    <location>
        <begin position="411"/>
        <end position="431"/>
    </location>
</feature>
<keyword evidence="8 11" id="KW-1133">Transmembrane helix</keyword>
<evidence type="ECO:0000256" key="10">
    <source>
        <dbReference type="ARBA" id="ARBA00023316"/>
    </source>
</evidence>
<dbReference type="RefSeq" id="WP_013313875.1">
    <property type="nucleotide sequence ID" value="NC_014484.1"/>
</dbReference>
<reference evidence="12 13" key="2">
    <citation type="journal article" date="2010" name="J. Bacteriol.">
        <title>Genome sequence of the polysaccharide-degrading, thermophilic anaerobe Spirochaeta thermophila DSM 6192.</title>
        <authorList>
            <person name="Angelov A."/>
            <person name="Liebl S."/>
            <person name="Ballschmiter M."/>
            <person name="Bomeke M."/>
            <person name="Lehmann R."/>
            <person name="Liesegang H."/>
            <person name="Daniel R."/>
            <person name="Liebl W."/>
        </authorList>
    </citation>
    <scope>NUCLEOTIDE SEQUENCE [LARGE SCALE GENOMIC DNA]</scope>
    <source>
        <strain evidence="13">ATCC 49972 / DSM 6192 / RI 19.B1</strain>
    </source>
</reference>
<dbReference type="GO" id="GO:0051301">
    <property type="term" value="P:cell division"/>
    <property type="evidence" value="ECO:0007669"/>
    <property type="project" value="InterPro"/>
</dbReference>
<comment type="catalytic activity">
    <reaction evidence="11">
        <text>[GlcNAc-(1-&gt;4)-Mur2Ac(oyl-L-Ala-gamma-D-Glu-L-Lys-D-Ala-D-Ala)](n)-di-trans,octa-cis-undecaprenyl diphosphate + beta-D-GlcNAc-(1-&gt;4)-Mur2Ac(oyl-L-Ala-gamma-D-Glu-L-Lys-D-Ala-D-Ala)-di-trans,octa-cis-undecaprenyl diphosphate = [GlcNAc-(1-&gt;4)-Mur2Ac(oyl-L-Ala-gamma-D-Glu-L-Lys-D-Ala-D-Ala)](n+1)-di-trans,octa-cis-undecaprenyl diphosphate + di-trans,octa-cis-undecaprenyl diphosphate + H(+)</text>
        <dbReference type="Rhea" id="RHEA:23708"/>
        <dbReference type="Rhea" id="RHEA-COMP:9602"/>
        <dbReference type="Rhea" id="RHEA-COMP:9603"/>
        <dbReference type="ChEBI" id="CHEBI:15378"/>
        <dbReference type="ChEBI" id="CHEBI:58405"/>
        <dbReference type="ChEBI" id="CHEBI:60033"/>
        <dbReference type="ChEBI" id="CHEBI:78435"/>
        <dbReference type="EC" id="2.4.99.28"/>
    </reaction>
</comment>
<evidence type="ECO:0000313" key="12">
    <source>
        <dbReference type="EMBL" id="ADN02034.1"/>
    </source>
</evidence>
<organism evidence="12 13">
    <name type="scientific">Winmispira thermophila (strain ATCC 49972 / DSM 6192 / RI 19.B1)</name>
    <name type="common">Spirochaeta thermophila</name>
    <dbReference type="NCBI Taxonomy" id="665571"/>
    <lineage>
        <taxon>Bacteria</taxon>
        <taxon>Pseudomonadati</taxon>
        <taxon>Spirochaetota</taxon>
        <taxon>Spirochaetia</taxon>
        <taxon>Winmispirales</taxon>
        <taxon>Winmispiraceae</taxon>
        <taxon>Winmispira</taxon>
    </lineage>
</organism>
<feature type="transmembrane region" description="Helical" evidence="11">
    <location>
        <begin position="74"/>
        <end position="94"/>
    </location>
</feature>
<keyword evidence="4 11" id="KW-0808">Transferase</keyword>
<feature type="transmembrane region" description="Helical" evidence="11">
    <location>
        <begin position="141"/>
        <end position="158"/>
    </location>
</feature>
<evidence type="ECO:0000256" key="5">
    <source>
        <dbReference type="ARBA" id="ARBA00022692"/>
    </source>
</evidence>
<dbReference type="GO" id="GO:0032153">
    <property type="term" value="C:cell division site"/>
    <property type="evidence" value="ECO:0007669"/>
    <property type="project" value="TreeGrafter"/>
</dbReference>
<gene>
    <name evidence="11" type="primary">rodA</name>
    <name evidence="12" type="ordered locus">STHERM_c10890</name>
</gene>
<feature type="transmembrane region" description="Helical" evidence="11">
    <location>
        <begin position="186"/>
        <end position="206"/>
    </location>
</feature>
<keyword evidence="5 11" id="KW-0812">Transmembrane</keyword>
<feature type="transmembrane region" description="Helical" evidence="11">
    <location>
        <begin position="47"/>
        <end position="67"/>
    </location>
</feature>
<keyword evidence="10 11" id="KW-0961">Cell wall biogenesis/degradation</keyword>
<evidence type="ECO:0000256" key="2">
    <source>
        <dbReference type="ARBA" id="ARBA00022475"/>
    </source>
</evidence>
<dbReference type="KEGG" id="sta:STHERM_c10890"/>
<proteinExistence type="inferred from homology"/>
<dbReference type="EMBL" id="CP001698">
    <property type="protein sequence ID" value="ADN02034.1"/>
    <property type="molecule type" value="Genomic_DNA"/>
</dbReference>
<keyword evidence="6 11" id="KW-0133">Cell shape</keyword>
<sequence>MRRLIKGQWAYTDWILLVTVQILVCIGILFIYSSGITSTGERYNDEYIRQIVWAVSGIGLLLVFSMLDYQIYKNLAFVIFLSLLFLLVLTLFIGKSVKGAQAWLGIGDLGIQPSEFMKVATILVLAHFLEERAGEVTSLKVFGQAFLIVMIPVVVILLQPDFGTAMVYIPIFLTMSFVAGTPIRYIVFWGLVGVLSLFWTVFPWMVEIFHLSPLYAEIFAGSLSPFILLGTGVVLLLLLAGYFITKSRAFYWGSFFCALLLIPLVLSFPVRGFLKEYQIMRLIVFLDPYVDARGAGWNIIQSLTAIGSGGIWGKGFLQGTQSHYQYLPQQSTDFIFSILAEEWGFVGAVGLFFLYLVILVRIFRTAVLAPDVFGRLIAAGIGGMFLFHFMVNVGMTLGIMPITGIPLFLVSYGGSSLWTALISVGMVLNIYRNRYTA</sequence>
<dbReference type="Proteomes" id="UP000001296">
    <property type="component" value="Chromosome"/>
</dbReference>
<keyword evidence="7 11" id="KW-0573">Peptidoglycan synthesis</keyword>
<feature type="transmembrane region" description="Helical" evidence="11">
    <location>
        <begin position="12"/>
        <end position="35"/>
    </location>
</feature>
<evidence type="ECO:0000256" key="7">
    <source>
        <dbReference type="ARBA" id="ARBA00022984"/>
    </source>
</evidence>
<evidence type="ECO:0000256" key="6">
    <source>
        <dbReference type="ARBA" id="ARBA00022960"/>
    </source>
</evidence>
<protein>
    <recommendedName>
        <fullName evidence="11">Peptidoglycan glycosyltransferase RodA</fullName>
        <shortName evidence="11">PGT</shortName>
        <ecNumber evidence="11">2.4.99.28</ecNumber>
    </recommendedName>
    <alternativeName>
        <fullName evidence="11">Cell elongation protein RodA</fullName>
    </alternativeName>
    <alternativeName>
        <fullName evidence="11">Cell wall polymerase</fullName>
    </alternativeName>
    <alternativeName>
        <fullName evidence="11">Peptidoglycan polymerase</fullName>
        <shortName evidence="11">PG polymerase</shortName>
    </alternativeName>
</protein>
<dbReference type="Pfam" id="PF01098">
    <property type="entry name" value="FTSW_RODA_SPOVE"/>
    <property type="match status" value="1"/>
</dbReference>
<feature type="transmembrane region" description="Helical" evidence="11">
    <location>
        <begin position="372"/>
        <end position="391"/>
    </location>
</feature>
<dbReference type="GO" id="GO:0009252">
    <property type="term" value="P:peptidoglycan biosynthetic process"/>
    <property type="evidence" value="ECO:0007669"/>
    <property type="project" value="UniProtKB-UniRule"/>
</dbReference>
<comment type="pathway">
    <text evidence="11">Cell wall biogenesis; peptidoglycan biosynthesis.</text>
</comment>
<feature type="transmembrane region" description="Helical" evidence="11">
    <location>
        <begin position="334"/>
        <end position="360"/>
    </location>
</feature>
<dbReference type="InterPro" id="IPR001182">
    <property type="entry name" value="FtsW/RodA"/>
</dbReference>
<keyword evidence="2 11" id="KW-1003">Cell membrane</keyword>
<dbReference type="GO" id="GO:0071555">
    <property type="term" value="P:cell wall organization"/>
    <property type="evidence" value="ECO:0007669"/>
    <property type="project" value="UniProtKB-KW"/>
</dbReference>
<evidence type="ECO:0000256" key="8">
    <source>
        <dbReference type="ARBA" id="ARBA00022989"/>
    </source>
</evidence>
<dbReference type="GO" id="GO:0005886">
    <property type="term" value="C:plasma membrane"/>
    <property type="evidence" value="ECO:0007669"/>
    <property type="project" value="UniProtKB-SubCell"/>
</dbReference>
<name>E0RSP7_WINT6</name>
<dbReference type="PANTHER" id="PTHR30474:SF1">
    <property type="entry name" value="PEPTIDOGLYCAN GLYCOSYLTRANSFERASE MRDB"/>
    <property type="match status" value="1"/>
</dbReference>
<evidence type="ECO:0000256" key="3">
    <source>
        <dbReference type="ARBA" id="ARBA00022676"/>
    </source>
</evidence>